<accession>A0ABY9UAB2</accession>
<proteinExistence type="predicted"/>
<keyword evidence="2" id="KW-1185">Reference proteome</keyword>
<gene>
    <name evidence="1" type="ORF">RI060_21930</name>
</gene>
<dbReference type="EMBL" id="CP134213">
    <property type="protein sequence ID" value="WND19848.1"/>
    <property type="molecule type" value="Genomic_DNA"/>
</dbReference>
<reference evidence="1 2" key="1">
    <citation type="submission" date="2023-09" db="EMBL/GenBank/DDBJ databases">
        <title>The genome sequence of Streptomyces anthocyanicus.</title>
        <authorList>
            <person name="Mo P."/>
        </authorList>
    </citation>
    <scope>NUCLEOTIDE SEQUENCE [LARGE SCALE GENOMIC DNA]</scope>
    <source>
        <strain evidence="1 2">JCM 4387</strain>
    </source>
</reference>
<organism evidence="1 2">
    <name type="scientific">Streptomyces violaceus</name>
    <name type="common">Streptomyces venezuelae</name>
    <dbReference type="NCBI Taxonomy" id="1936"/>
    <lineage>
        <taxon>Bacteria</taxon>
        <taxon>Bacillati</taxon>
        <taxon>Actinomycetota</taxon>
        <taxon>Actinomycetes</taxon>
        <taxon>Kitasatosporales</taxon>
        <taxon>Streptomycetaceae</taxon>
        <taxon>Streptomyces</taxon>
    </lineage>
</organism>
<evidence type="ECO:0000313" key="1">
    <source>
        <dbReference type="EMBL" id="WND19848.1"/>
    </source>
</evidence>
<protein>
    <submittedName>
        <fullName evidence="1">Uncharacterized protein</fullName>
    </submittedName>
</protein>
<evidence type="ECO:0000313" key="2">
    <source>
        <dbReference type="Proteomes" id="UP001249394"/>
    </source>
</evidence>
<sequence length="84" mass="9103">MTQVPQSSKLVVVVNESGEIVAATWPGVRTEGAPLQTGMLLSEGQAAHEVELPEELYRTPQADLSGYRLRIDDQGRAAVKKDRG</sequence>
<name>A0ABY9UAB2_STRVL</name>
<dbReference type="Proteomes" id="UP001249394">
    <property type="component" value="Chromosome"/>
</dbReference>